<evidence type="ECO:0000313" key="2">
    <source>
        <dbReference type="EMBL" id="MCL9807987.1"/>
    </source>
</evidence>
<dbReference type="RefSeq" id="WP_250590698.1">
    <property type="nucleotide sequence ID" value="NZ_JAMLJM010000001.1"/>
</dbReference>
<dbReference type="InterPro" id="IPR010384">
    <property type="entry name" value="MtfA_fam"/>
</dbReference>
<dbReference type="CDD" id="cd20170">
    <property type="entry name" value="Peptidase_M90-like"/>
    <property type="match status" value="1"/>
</dbReference>
<dbReference type="Pfam" id="PF06167">
    <property type="entry name" value="Peptidase_M90"/>
    <property type="match status" value="1"/>
</dbReference>
<name>A0ABT0TKF6_9FLAO</name>
<protein>
    <submittedName>
        <fullName evidence="2">Zinc-dependent peptidase</fullName>
    </submittedName>
</protein>
<dbReference type="Gene3D" id="3.40.390.10">
    <property type="entry name" value="Collagenase (Catalytic Domain)"/>
    <property type="match status" value="1"/>
</dbReference>
<organism evidence="2 3">
    <name type="scientific">Flavobacterium luminosum</name>
    <dbReference type="NCBI Taxonomy" id="2949086"/>
    <lineage>
        <taxon>Bacteria</taxon>
        <taxon>Pseudomonadati</taxon>
        <taxon>Bacteroidota</taxon>
        <taxon>Flavobacteriia</taxon>
        <taxon>Flavobacteriales</taxon>
        <taxon>Flavobacteriaceae</taxon>
        <taxon>Flavobacterium</taxon>
    </lineage>
</organism>
<feature type="transmembrane region" description="Helical" evidence="1">
    <location>
        <begin position="17"/>
        <end position="39"/>
    </location>
</feature>
<keyword evidence="3" id="KW-1185">Reference proteome</keyword>
<keyword evidence="1" id="KW-0472">Membrane</keyword>
<gene>
    <name evidence="2" type="ORF">NAT50_01285</name>
</gene>
<accession>A0ABT0TKF6</accession>
<keyword evidence="1" id="KW-1133">Transmembrane helix</keyword>
<comment type="caution">
    <text evidence="2">The sequence shown here is derived from an EMBL/GenBank/DDBJ whole genome shotgun (WGS) entry which is preliminary data.</text>
</comment>
<proteinExistence type="predicted"/>
<dbReference type="PANTHER" id="PTHR30164:SF2">
    <property type="entry name" value="PROTEIN MTFA"/>
    <property type="match status" value="1"/>
</dbReference>
<reference evidence="2 3" key="1">
    <citation type="submission" date="2022-05" db="EMBL/GenBank/DDBJ databases">
        <title>Flavobacterium sp., isolated from activated sludge.</title>
        <authorList>
            <person name="Ran Q."/>
        </authorList>
    </citation>
    <scope>NUCLEOTIDE SEQUENCE [LARGE SCALE GENOMIC DNA]</scope>
    <source>
        <strain evidence="2 3">HXWNR70</strain>
    </source>
</reference>
<dbReference type="Proteomes" id="UP001317191">
    <property type="component" value="Unassembled WGS sequence"/>
</dbReference>
<sequence length="285" mass="34415">MFSLHAYSTEEQFKNDAIVASILLIVFGFFFFIYFLQVVEVMYIRTTKKPLIVYTHWFPRKVKPYQRDLLIQNFTFYNRLKPKYQNYFEHRVVKFVKKYHFEGRGVDITDEMKILIAGVYVKLTFGQRHYFNRMFDSIVIYPDIYFSEISEQYHKGEFNPMKRCVIFSWKHFHEGISITNDNLNLGLHEFTHTLHIESKKIISFKTVLFKESLQSLFVILQNEDLKHKLIASGMLREYAYENQFEFVAVLLEHFFESPEPMKAQFPEIYTQVKRMINYNENHFIS</sequence>
<evidence type="ECO:0000256" key="1">
    <source>
        <dbReference type="SAM" id="Phobius"/>
    </source>
</evidence>
<evidence type="ECO:0000313" key="3">
    <source>
        <dbReference type="Proteomes" id="UP001317191"/>
    </source>
</evidence>
<keyword evidence="1" id="KW-0812">Transmembrane</keyword>
<dbReference type="EMBL" id="JAMLJM010000001">
    <property type="protein sequence ID" value="MCL9807987.1"/>
    <property type="molecule type" value="Genomic_DNA"/>
</dbReference>
<dbReference type="InterPro" id="IPR024079">
    <property type="entry name" value="MetalloPept_cat_dom_sf"/>
</dbReference>
<dbReference type="PANTHER" id="PTHR30164">
    <property type="entry name" value="MTFA PEPTIDASE"/>
    <property type="match status" value="1"/>
</dbReference>
<dbReference type="SUPFAM" id="SSF55486">
    <property type="entry name" value="Metalloproteases ('zincins'), catalytic domain"/>
    <property type="match status" value="1"/>
</dbReference>